<sequence length="103" mass="12104">MHQILYVCHYVLENLESVIFQLLPQNLLQFYICVFHKGGIFDQAAMFLKNHFCGSIKHDFWSSYLIETTCANTQTTCVQPFKPYHTRCKCLSSRLIVYTFITL</sequence>
<name>A0A8D8LRA3_9HEMI</name>
<dbReference type="AlphaFoldDB" id="A0A8D8LRA3"/>
<protein>
    <submittedName>
        <fullName evidence="1">Uncharacterized protein</fullName>
    </submittedName>
</protein>
<reference evidence="1" key="1">
    <citation type="submission" date="2021-05" db="EMBL/GenBank/DDBJ databases">
        <authorList>
            <person name="Alioto T."/>
            <person name="Alioto T."/>
            <person name="Gomez Garrido J."/>
        </authorList>
    </citation>
    <scope>NUCLEOTIDE SEQUENCE</scope>
</reference>
<evidence type="ECO:0000313" key="1">
    <source>
        <dbReference type="EMBL" id="CAG6613393.1"/>
    </source>
</evidence>
<proteinExistence type="predicted"/>
<organism evidence="1">
    <name type="scientific">Cacopsylla melanoneura</name>
    <dbReference type="NCBI Taxonomy" id="428564"/>
    <lineage>
        <taxon>Eukaryota</taxon>
        <taxon>Metazoa</taxon>
        <taxon>Ecdysozoa</taxon>
        <taxon>Arthropoda</taxon>
        <taxon>Hexapoda</taxon>
        <taxon>Insecta</taxon>
        <taxon>Pterygota</taxon>
        <taxon>Neoptera</taxon>
        <taxon>Paraneoptera</taxon>
        <taxon>Hemiptera</taxon>
        <taxon>Sternorrhyncha</taxon>
        <taxon>Psylloidea</taxon>
        <taxon>Psyllidae</taxon>
        <taxon>Psyllinae</taxon>
        <taxon>Cacopsylla</taxon>
    </lineage>
</organism>
<accession>A0A8D8LRA3</accession>
<dbReference type="EMBL" id="HBUF01027432">
    <property type="protein sequence ID" value="CAG6613393.1"/>
    <property type="molecule type" value="Transcribed_RNA"/>
</dbReference>